<organism evidence="2 3">
    <name type="scientific">Tumebacillus lacus</name>
    <dbReference type="NCBI Taxonomy" id="2995335"/>
    <lineage>
        <taxon>Bacteria</taxon>
        <taxon>Bacillati</taxon>
        <taxon>Bacillota</taxon>
        <taxon>Bacilli</taxon>
        <taxon>Bacillales</taxon>
        <taxon>Alicyclobacillaceae</taxon>
        <taxon>Tumebacillus</taxon>
    </lineage>
</organism>
<accession>A0ABT3WXK6</accession>
<reference evidence="2 3" key="1">
    <citation type="submission" date="2022-11" db="EMBL/GenBank/DDBJ databases">
        <title>Study of microbial diversity in lake waters.</title>
        <authorList>
            <person name="Zhang J."/>
        </authorList>
    </citation>
    <scope>NUCLEOTIDE SEQUENCE [LARGE SCALE GENOMIC DNA]</scope>
    <source>
        <strain evidence="2 3">DT12</strain>
    </source>
</reference>
<dbReference type="PROSITE" id="PS51171">
    <property type="entry name" value="PREPHENATE_DEHYDR_3"/>
    <property type="match status" value="1"/>
</dbReference>
<protein>
    <submittedName>
        <fullName evidence="2">Bacilysin biosynthesis protein BacA</fullName>
    </submittedName>
</protein>
<gene>
    <name evidence="2" type="ORF">OS242_05425</name>
</gene>
<sequence>MSTLSASMSTSQAPMLRIGTLGPVGTSSEQAANYAIEHLYPNRACELSLLDSFESCIEELLTEKLDAVIVPHAYPKINDFYMHPELVVDEIFRADTPLYGLAVRDDFEFDEAMLDSEVIVSHPAPVPLIQYYLQRDPSIKLVSSTSEAARQVRDFETNLAVTNQQAADVYGLKFVKQFKRIPMSWTVFQKEHGKLEE</sequence>
<evidence type="ECO:0000313" key="2">
    <source>
        <dbReference type="EMBL" id="MCX7569394.1"/>
    </source>
</evidence>
<name>A0ABT3WXK6_9BACL</name>
<comment type="caution">
    <text evidence="2">The sequence shown here is derived from an EMBL/GenBank/DDBJ whole genome shotgun (WGS) entry which is preliminary data.</text>
</comment>
<evidence type="ECO:0000313" key="3">
    <source>
        <dbReference type="Proteomes" id="UP001208017"/>
    </source>
</evidence>
<keyword evidence="3" id="KW-1185">Reference proteome</keyword>
<dbReference type="EMBL" id="JAPMLT010000002">
    <property type="protein sequence ID" value="MCX7569394.1"/>
    <property type="molecule type" value="Genomic_DNA"/>
</dbReference>
<dbReference type="Proteomes" id="UP001208017">
    <property type="component" value="Unassembled WGS sequence"/>
</dbReference>
<proteinExistence type="predicted"/>
<dbReference type="Gene3D" id="3.40.190.10">
    <property type="entry name" value="Periplasmic binding protein-like II"/>
    <property type="match status" value="2"/>
</dbReference>
<dbReference type="RefSeq" id="WP_267150637.1">
    <property type="nucleotide sequence ID" value="NZ_JAPMLT010000002.1"/>
</dbReference>
<evidence type="ECO:0000259" key="1">
    <source>
        <dbReference type="PROSITE" id="PS51171"/>
    </source>
</evidence>
<dbReference type="InterPro" id="IPR001086">
    <property type="entry name" value="Preph_deHydtase"/>
</dbReference>
<feature type="domain" description="Prephenate dehydratase" evidence="1">
    <location>
        <begin position="17"/>
        <end position="194"/>
    </location>
</feature>
<dbReference type="SUPFAM" id="SSF53850">
    <property type="entry name" value="Periplasmic binding protein-like II"/>
    <property type="match status" value="1"/>
</dbReference>